<feature type="chain" id="PRO_5020909161" description="Fe/B12 periplasmic-binding domain-containing protein" evidence="5">
    <location>
        <begin position="30"/>
        <end position="320"/>
    </location>
</feature>
<dbReference type="InterPro" id="IPR051313">
    <property type="entry name" value="Bact_iron-sidero_bind"/>
</dbReference>
<dbReference type="Pfam" id="PF01497">
    <property type="entry name" value="Peripla_BP_2"/>
    <property type="match status" value="1"/>
</dbReference>
<evidence type="ECO:0000256" key="3">
    <source>
        <dbReference type="ARBA" id="ARBA00022448"/>
    </source>
</evidence>
<dbReference type="Gene3D" id="3.40.50.1980">
    <property type="entry name" value="Nitrogenase molybdenum iron protein domain"/>
    <property type="match status" value="2"/>
</dbReference>
<dbReference type="PROSITE" id="PS50983">
    <property type="entry name" value="FE_B12_PBP"/>
    <property type="match status" value="1"/>
</dbReference>
<feature type="domain" description="Fe/B12 periplasmic-binding" evidence="6">
    <location>
        <begin position="65"/>
        <end position="320"/>
    </location>
</feature>
<dbReference type="RefSeq" id="WP_136368729.1">
    <property type="nucleotide sequence ID" value="NZ_SSOB01000005.1"/>
</dbReference>
<dbReference type="GO" id="GO:0030288">
    <property type="term" value="C:outer membrane-bounded periplasmic space"/>
    <property type="evidence" value="ECO:0007669"/>
    <property type="project" value="TreeGrafter"/>
</dbReference>
<protein>
    <recommendedName>
        <fullName evidence="6">Fe/B12 periplasmic-binding domain-containing protein</fullName>
    </recommendedName>
</protein>
<dbReference type="OrthoDB" id="2241086at2"/>
<organism evidence="7 8">
    <name type="scientific">Cohnella fermenti</name>
    <dbReference type="NCBI Taxonomy" id="2565925"/>
    <lineage>
        <taxon>Bacteria</taxon>
        <taxon>Bacillati</taxon>
        <taxon>Bacillota</taxon>
        <taxon>Bacilli</taxon>
        <taxon>Bacillales</taxon>
        <taxon>Paenibacillaceae</taxon>
        <taxon>Cohnella</taxon>
    </lineage>
</organism>
<dbReference type="PANTHER" id="PTHR30532:SF26">
    <property type="entry name" value="IRON(3+)-HYDROXAMATE-BINDING PROTEIN FHUD"/>
    <property type="match status" value="1"/>
</dbReference>
<keyword evidence="8" id="KW-1185">Reference proteome</keyword>
<feature type="signal peptide" evidence="5">
    <location>
        <begin position="1"/>
        <end position="29"/>
    </location>
</feature>
<sequence>MRRTASFLLAAVMLTVLLAACGNSNNNVASDVYPSGSAQSSAPAAETKTYTDYKGREVEVPVEPQRIVYIGSNPGDLLAIGVKPIGASLSVIASQVAYPDLLDGIEDVGYPYSAEKVLAMQPDLILFDDWDEAGIEPLSKIAPTVVVGLDGTFPTEERVTRIAELLGRGEAATQWFDAYEKKAKAAQEYLNLTGEETATSLLILGADLYVMGNKGLNATLYGKLGFKPAAGVQKLIDGDERFVDVSDEVLPDYIGSTIFALSDTTEETSARQTKLTDSQVWKTIPAVQEGRVYWLDSMYNFDDPITQDRLIDKIVNIMNQ</sequence>
<evidence type="ECO:0000259" key="6">
    <source>
        <dbReference type="PROSITE" id="PS50983"/>
    </source>
</evidence>
<evidence type="ECO:0000256" key="4">
    <source>
        <dbReference type="ARBA" id="ARBA00022729"/>
    </source>
</evidence>
<dbReference type="GO" id="GO:1901678">
    <property type="term" value="P:iron coordination entity transport"/>
    <property type="evidence" value="ECO:0007669"/>
    <property type="project" value="UniProtKB-ARBA"/>
</dbReference>
<reference evidence="7 8" key="1">
    <citation type="submission" date="2019-04" db="EMBL/GenBank/DDBJ databases">
        <title>Cohnella sp. nov. isolated from preserved vegetables.</title>
        <authorList>
            <person name="Lin S.-Y."/>
            <person name="Hung M.-H."/>
            <person name="Young C.-C."/>
        </authorList>
    </citation>
    <scope>NUCLEOTIDE SEQUENCE [LARGE SCALE GENOMIC DNA]</scope>
    <source>
        <strain evidence="7 8">CC-MHH1044</strain>
    </source>
</reference>
<evidence type="ECO:0000256" key="2">
    <source>
        <dbReference type="ARBA" id="ARBA00008814"/>
    </source>
</evidence>
<evidence type="ECO:0000313" key="8">
    <source>
        <dbReference type="Proteomes" id="UP000310636"/>
    </source>
</evidence>
<proteinExistence type="inferred from homology"/>
<keyword evidence="4 5" id="KW-0732">Signal</keyword>
<dbReference type="EMBL" id="SSOB01000005">
    <property type="protein sequence ID" value="THF83249.1"/>
    <property type="molecule type" value="Genomic_DNA"/>
</dbReference>
<keyword evidence="3" id="KW-0813">Transport</keyword>
<evidence type="ECO:0000313" key="7">
    <source>
        <dbReference type="EMBL" id="THF83249.1"/>
    </source>
</evidence>
<dbReference type="Proteomes" id="UP000310636">
    <property type="component" value="Unassembled WGS sequence"/>
</dbReference>
<comment type="similarity">
    <text evidence="2">Belongs to the bacterial solute-binding protein 8 family.</text>
</comment>
<evidence type="ECO:0000256" key="1">
    <source>
        <dbReference type="ARBA" id="ARBA00004196"/>
    </source>
</evidence>
<comment type="caution">
    <text evidence="7">The sequence shown here is derived from an EMBL/GenBank/DDBJ whole genome shotgun (WGS) entry which is preliminary data.</text>
</comment>
<dbReference type="PANTHER" id="PTHR30532">
    <property type="entry name" value="IRON III DICITRATE-BINDING PERIPLASMIC PROTEIN"/>
    <property type="match status" value="1"/>
</dbReference>
<evidence type="ECO:0000256" key="5">
    <source>
        <dbReference type="SAM" id="SignalP"/>
    </source>
</evidence>
<dbReference type="InterPro" id="IPR002491">
    <property type="entry name" value="ABC_transptr_periplasmic_BD"/>
</dbReference>
<dbReference type="AlphaFoldDB" id="A0A4S4C7J2"/>
<dbReference type="PROSITE" id="PS51257">
    <property type="entry name" value="PROKAR_LIPOPROTEIN"/>
    <property type="match status" value="1"/>
</dbReference>
<gene>
    <name evidence="7" type="ORF">E6C55_05175</name>
</gene>
<comment type="subcellular location">
    <subcellularLocation>
        <location evidence="1">Cell envelope</location>
    </subcellularLocation>
</comment>
<accession>A0A4S4C7J2</accession>
<name>A0A4S4C7J2_9BACL</name>
<dbReference type="SUPFAM" id="SSF53807">
    <property type="entry name" value="Helical backbone' metal receptor"/>
    <property type="match status" value="1"/>
</dbReference>